<evidence type="ECO:0000256" key="3">
    <source>
        <dbReference type="ARBA" id="ARBA00022989"/>
    </source>
</evidence>
<feature type="transmembrane region" description="Helical" evidence="6">
    <location>
        <begin position="23"/>
        <end position="45"/>
    </location>
</feature>
<dbReference type="EMBL" id="NKHZ01000081">
    <property type="protein sequence ID" value="PNS14940.1"/>
    <property type="molecule type" value="Genomic_DNA"/>
</dbReference>
<evidence type="ECO:0000256" key="2">
    <source>
        <dbReference type="ARBA" id="ARBA00022692"/>
    </source>
</evidence>
<dbReference type="PANTHER" id="PTHR33048">
    <property type="entry name" value="PTH11-LIKE INTEGRAL MEMBRANE PROTEIN (AFU_ORTHOLOGUE AFUA_5G11245)"/>
    <property type="match status" value="1"/>
</dbReference>
<reference evidence="8 9" key="1">
    <citation type="submission" date="2017-06" db="EMBL/GenBank/DDBJ databases">
        <title>Draft genome sequence of a variant of Elsinoe murrayae.</title>
        <authorList>
            <person name="Cheng Q."/>
        </authorList>
    </citation>
    <scope>NUCLEOTIDE SEQUENCE [LARGE SCALE GENOMIC DNA]</scope>
    <source>
        <strain evidence="8 9">CQ-2017a</strain>
    </source>
</reference>
<accession>A0A2K1QJ67</accession>
<dbReference type="InterPro" id="IPR052337">
    <property type="entry name" value="SAT4-like"/>
</dbReference>
<evidence type="ECO:0000256" key="6">
    <source>
        <dbReference type="SAM" id="Phobius"/>
    </source>
</evidence>
<dbReference type="AlphaFoldDB" id="A0A2K1QJ67"/>
<evidence type="ECO:0000313" key="9">
    <source>
        <dbReference type="Proteomes" id="UP000243797"/>
    </source>
</evidence>
<name>A0A2K1QJ67_9PEZI</name>
<evidence type="ECO:0000256" key="5">
    <source>
        <dbReference type="ARBA" id="ARBA00038359"/>
    </source>
</evidence>
<dbReference type="Proteomes" id="UP000243797">
    <property type="component" value="Unassembled WGS sequence"/>
</dbReference>
<keyword evidence="2 6" id="KW-0812">Transmembrane</keyword>
<feature type="transmembrane region" description="Helical" evidence="6">
    <location>
        <begin position="214"/>
        <end position="238"/>
    </location>
</feature>
<keyword evidence="4 6" id="KW-0472">Membrane</keyword>
<feature type="transmembrane region" description="Helical" evidence="6">
    <location>
        <begin position="180"/>
        <end position="202"/>
    </location>
</feature>
<keyword evidence="3 6" id="KW-1133">Transmembrane helix</keyword>
<evidence type="ECO:0000256" key="1">
    <source>
        <dbReference type="ARBA" id="ARBA00004141"/>
    </source>
</evidence>
<feature type="domain" description="Rhodopsin" evidence="7">
    <location>
        <begin position="41"/>
        <end position="276"/>
    </location>
</feature>
<evidence type="ECO:0000259" key="7">
    <source>
        <dbReference type="Pfam" id="PF20684"/>
    </source>
</evidence>
<dbReference type="InterPro" id="IPR049326">
    <property type="entry name" value="Rhodopsin_dom_fungi"/>
</dbReference>
<dbReference type="Pfam" id="PF20684">
    <property type="entry name" value="Fung_rhodopsin"/>
    <property type="match status" value="1"/>
</dbReference>
<gene>
    <name evidence="8" type="ORF">CAC42_2169</name>
</gene>
<comment type="similarity">
    <text evidence="5">Belongs to the SAT4 family.</text>
</comment>
<feature type="transmembrane region" description="Helical" evidence="6">
    <location>
        <begin position="57"/>
        <end position="81"/>
    </location>
</feature>
<feature type="transmembrane region" description="Helical" evidence="6">
    <location>
        <begin position="134"/>
        <end position="153"/>
    </location>
</feature>
<dbReference type="GO" id="GO:0016020">
    <property type="term" value="C:membrane"/>
    <property type="evidence" value="ECO:0007669"/>
    <property type="project" value="UniProtKB-SubCell"/>
</dbReference>
<organism evidence="8 9">
    <name type="scientific">Sphaceloma murrayae</name>
    <dbReference type="NCBI Taxonomy" id="2082308"/>
    <lineage>
        <taxon>Eukaryota</taxon>
        <taxon>Fungi</taxon>
        <taxon>Dikarya</taxon>
        <taxon>Ascomycota</taxon>
        <taxon>Pezizomycotina</taxon>
        <taxon>Dothideomycetes</taxon>
        <taxon>Dothideomycetidae</taxon>
        <taxon>Myriangiales</taxon>
        <taxon>Elsinoaceae</taxon>
        <taxon>Sphaceloma</taxon>
    </lineage>
</organism>
<dbReference type="InParanoid" id="A0A2K1QJ67"/>
<feature type="transmembrane region" description="Helical" evidence="6">
    <location>
        <begin position="250"/>
        <end position="270"/>
    </location>
</feature>
<comment type="caution">
    <text evidence="8">The sequence shown here is derived from an EMBL/GenBank/DDBJ whole genome shotgun (WGS) entry which is preliminary data.</text>
</comment>
<feature type="transmembrane region" description="Helical" evidence="6">
    <location>
        <begin position="101"/>
        <end position="122"/>
    </location>
</feature>
<proteinExistence type="inferred from homology"/>
<evidence type="ECO:0000313" key="8">
    <source>
        <dbReference type="EMBL" id="PNS14940.1"/>
    </source>
</evidence>
<keyword evidence="9" id="KW-1185">Reference proteome</keyword>
<dbReference type="OrthoDB" id="4682787at2759"/>
<protein>
    <recommendedName>
        <fullName evidence="7">Rhodopsin domain-containing protein</fullName>
    </recommendedName>
</protein>
<evidence type="ECO:0000256" key="4">
    <source>
        <dbReference type="ARBA" id="ARBA00023136"/>
    </source>
</evidence>
<comment type="subcellular location">
    <subcellularLocation>
        <location evidence="1">Membrane</location>
        <topology evidence="1">Multi-pass membrane protein</topology>
    </subcellularLocation>
</comment>
<dbReference type="PANTHER" id="PTHR33048:SF47">
    <property type="entry name" value="INTEGRAL MEMBRANE PROTEIN-RELATED"/>
    <property type="match status" value="1"/>
</dbReference>
<sequence length="360" mass="39081">MSSPTVPSQGDRLPHEVVTEFPLLKSFAIALLIVVNVTFALRVYVKIGILGKFRSDDIALTISYLLFWPLGVIACLFANWGAYLNRGDYSVIPAVTSAAKVYYSTYAACAVSCKISVMLLVLSLLGPHDRWQRMLAMGITGLTTILGIIYFAFCFTCGVTDIAQTSTTCTLYTASNTVSLAWSFSNTAADIIFAFLCVTLIWRATMALRTRIVASCLLSFSSIGAIASALRIATILGWDWTTFDGERLRVTRWSLIEAGICIAAICLASLRPLLKKLSLDGSSYGASGGQYYMNSTTQQRKTMEGTNRHGDEVPLKIGVQHVFEVEEGIGPGPDPGQHSLEVERRSDPLQAGAHSVNVGH</sequence>